<evidence type="ECO:0000256" key="4">
    <source>
        <dbReference type="ARBA" id="ARBA00022989"/>
    </source>
</evidence>
<accession>A0A7R9L910</accession>
<dbReference type="EMBL" id="CAJPIZ010018203">
    <property type="protein sequence ID" value="CAG2116443.1"/>
    <property type="molecule type" value="Genomic_DNA"/>
</dbReference>
<dbReference type="Proteomes" id="UP000759131">
    <property type="component" value="Unassembled WGS sequence"/>
</dbReference>
<evidence type="ECO:0000256" key="6">
    <source>
        <dbReference type="RuleBase" id="RU280814"/>
    </source>
</evidence>
<feature type="transmembrane region" description="Helical" evidence="6">
    <location>
        <begin position="270"/>
        <end position="297"/>
    </location>
</feature>
<sequence>AVAFLEYWKRKSASLAHNWDSIDCVEEERPRPQFSARAPYLERNPITGHKEPAFPHRVRCLRMAAGYMTIISMLMLVFIFMLAVIIYRIILVSMQSFQSPGLRPIASLIATSSGAFVNLILIMSVGRVYEKLAYRLTEWEMHRTQSEFDNQLAFKVFLFQFCNFYSSIFYIAFFKGRFVGTPGNYGTFLGLRNEECSNYGCLMELTQQLAIIMIGKQVINNAREMIWPRIQSWMHRKRTMIDHRNRRYTSWERDYRLIPYEGLFEEYLEMILQFGFITIFVAAFPLAPLFALLNNWFEIRLDAHKLVCHTRRPAPDRANNIGVWFPILTFIAHIAVISN</sequence>
<evidence type="ECO:0000256" key="5">
    <source>
        <dbReference type="ARBA" id="ARBA00023136"/>
    </source>
</evidence>
<evidence type="ECO:0000259" key="7">
    <source>
        <dbReference type="Pfam" id="PF04547"/>
    </source>
</evidence>
<keyword evidence="3 6" id="KW-0812">Transmembrane</keyword>
<reference evidence="8" key="1">
    <citation type="submission" date="2020-11" db="EMBL/GenBank/DDBJ databases">
        <authorList>
            <person name="Tran Van P."/>
        </authorList>
    </citation>
    <scope>NUCLEOTIDE SEQUENCE</scope>
</reference>
<dbReference type="GO" id="GO:0005254">
    <property type="term" value="F:chloride channel activity"/>
    <property type="evidence" value="ECO:0007669"/>
    <property type="project" value="TreeGrafter"/>
</dbReference>
<comment type="similarity">
    <text evidence="2 6">Belongs to the anoctamin family.</text>
</comment>
<comment type="subcellular location">
    <subcellularLocation>
        <location evidence="1 6">Membrane</location>
        <topology evidence="1 6">Multi-pass membrane protein</topology>
    </subcellularLocation>
</comment>
<evidence type="ECO:0000256" key="3">
    <source>
        <dbReference type="ARBA" id="ARBA00022692"/>
    </source>
</evidence>
<feature type="transmembrane region" description="Helical" evidence="6">
    <location>
        <begin position="102"/>
        <end position="125"/>
    </location>
</feature>
<dbReference type="EMBL" id="OC872778">
    <property type="protein sequence ID" value="CAD7636013.1"/>
    <property type="molecule type" value="Genomic_DNA"/>
</dbReference>
<dbReference type="AlphaFoldDB" id="A0A7R9L910"/>
<feature type="transmembrane region" description="Helical" evidence="6">
    <location>
        <begin position="64"/>
        <end position="90"/>
    </location>
</feature>
<feature type="non-terminal residue" evidence="8">
    <location>
        <position position="1"/>
    </location>
</feature>
<dbReference type="PANTHER" id="PTHR12308:SF84">
    <property type="entry name" value="ANOCTAMIN"/>
    <property type="match status" value="1"/>
</dbReference>
<dbReference type="InterPro" id="IPR007632">
    <property type="entry name" value="Anoctamin"/>
</dbReference>
<feature type="transmembrane region" description="Helical" evidence="6">
    <location>
        <begin position="152"/>
        <end position="173"/>
    </location>
</feature>
<keyword evidence="5 6" id="KW-0472">Membrane</keyword>
<evidence type="ECO:0000256" key="2">
    <source>
        <dbReference type="ARBA" id="ARBA00009671"/>
    </source>
</evidence>
<organism evidence="8">
    <name type="scientific">Medioppia subpectinata</name>
    <dbReference type="NCBI Taxonomy" id="1979941"/>
    <lineage>
        <taxon>Eukaryota</taxon>
        <taxon>Metazoa</taxon>
        <taxon>Ecdysozoa</taxon>
        <taxon>Arthropoda</taxon>
        <taxon>Chelicerata</taxon>
        <taxon>Arachnida</taxon>
        <taxon>Acari</taxon>
        <taxon>Acariformes</taxon>
        <taxon>Sarcoptiformes</taxon>
        <taxon>Oribatida</taxon>
        <taxon>Brachypylina</taxon>
        <taxon>Oppioidea</taxon>
        <taxon>Oppiidae</taxon>
        <taxon>Medioppia</taxon>
    </lineage>
</organism>
<dbReference type="Pfam" id="PF04547">
    <property type="entry name" value="Anoctamin"/>
    <property type="match status" value="1"/>
</dbReference>
<dbReference type="GO" id="GO:0005886">
    <property type="term" value="C:plasma membrane"/>
    <property type="evidence" value="ECO:0007669"/>
    <property type="project" value="TreeGrafter"/>
</dbReference>
<comment type="caution">
    <text evidence="6">Lacks conserved residue(s) required for the propagation of feature annotation.</text>
</comment>
<feature type="non-terminal residue" evidence="8">
    <location>
        <position position="339"/>
    </location>
</feature>
<feature type="transmembrane region" description="Helical" evidence="6">
    <location>
        <begin position="318"/>
        <end position="337"/>
    </location>
</feature>
<keyword evidence="9" id="KW-1185">Reference proteome</keyword>
<evidence type="ECO:0000256" key="1">
    <source>
        <dbReference type="ARBA" id="ARBA00004141"/>
    </source>
</evidence>
<dbReference type="InterPro" id="IPR049452">
    <property type="entry name" value="Anoctamin_TM"/>
</dbReference>
<feature type="domain" description="Anoctamin transmembrane" evidence="7">
    <location>
        <begin position="1"/>
        <end position="339"/>
    </location>
</feature>
<dbReference type="PANTHER" id="PTHR12308">
    <property type="entry name" value="ANOCTAMIN"/>
    <property type="match status" value="1"/>
</dbReference>
<gene>
    <name evidence="8" type="ORF">OSB1V03_LOCUS16402</name>
</gene>
<keyword evidence="4 6" id="KW-1133">Transmembrane helix</keyword>
<proteinExistence type="inferred from homology"/>
<evidence type="ECO:0000313" key="8">
    <source>
        <dbReference type="EMBL" id="CAD7636013.1"/>
    </source>
</evidence>
<protein>
    <recommendedName>
        <fullName evidence="6">Anoctamin</fullName>
    </recommendedName>
</protein>
<dbReference type="OrthoDB" id="296386at2759"/>
<name>A0A7R9L910_9ACAR</name>
<evidence type="ECO:0000313" key="9">
    <source>
        <dbReference type="Proteomes" id="UP000759131"/>
    </source>
</evidence>